<name>A0A8J8NN32_HALGN</name>
<proteinExistence type="predicted"/>
<keyword evidence="2" id="KW-1185">Reference proteome</keyword>
<protein>
    <submittedName>
        <fullName evidence="1">Uncharacterized protein</fullName>
    </submittedName>
</protein>
<accession>A0A8J8NN32</accession>
<comment type="caution">
    <text evidence="1">The sequence shown here is derived from an EMBL/GenBank/DDBJ whole genome shotgun (WGS) entry which is preliminary data.</text>
</comment>
<organism evidence="1 2">
    <name type="scientific">Halteria grandinella</name>
    <dbReference type="NCBI Taxonomy" id="5974"/>
    <lineage>
        <taxon>Eukaryota</taxon>
        <taxon>Sar</taxon>
        <taxon>Alveolata</taxon>
        <taxon>Ciliophora</taxon>
        <taxon>Intramacronucleata</taxon>
        <taxon>Spirotrichea</taxon>
        <taxon>Stichotrichia</taxon>
        <taxon>Sporadotrichida</taxon>
        <taxon>Halteriidae</taxon>
        <taxon>Halteria</taxon>
    </lineage>
</organism>
<evidence type="ECO:0000313" key="2">
    <source>
        <dbReference type="Proteomes" id="UP000785679"/>
    </source>
</evidence>
<sequence>MGTLFKPKSGISLVLQVFSRKFTLSIPHSTFPQMLSTPPVIQSWRQCQQNVFLHSYIGQIILFPTCEGSFIRKVSQPGHCQAKSQ</sequence>
<reference evidence="1" key="1">
    <citation type="submission" date="2019-06" db="EMBL/GenBank/DDBJ databases">
        <authorList>
            <person name="Zheng W."/>
        </authorList>
    </citation>
    <scope>NUCLEOTIDE SEQUENCE</scope>
    <source>
        <strain evidence="1">QDHG01</strain>
    </source>
</reference>
<dbReference type="AlphaFoldDB" id="A0A8J8NN32"/>
<evidence type="ECO:0000313" key="1">
    <source>
        <dbReference type="EMBL" id="TNV78667.1"/>
    </source>
</evidence>
<dbReference type="Proteomes" id="UP000785679">
    <property type="component" value="Unassembled WGS sequence"/>
</dbReference>
<dbReference type="EMBL" id="RRYP01010023">
    <property type="protein sequence ID" value="TNV78667.1"/>
    <property type="molecule type" value="Genomic_DNA"/>
</dbReference>
<gene>
    <name evidence="1" type="ORF">FGO68_gene11188</name>
</gene>